<feature type="compositionally biased region" description="Basic residues" evidence="1">
    <location>
        <begin position="152"/>
        <end position="163"/>
    </location>
</feature>
<dbReference type="EMBL" id="KZ302327">
    <property type="protein sequence ID" value="PFH45613.1"/>
    <property type="molecule type" value="Genomic_DNA"/>
</dbReference>
<dbReference type="AlphaFoldDB" id="A0A2A9NDA2"/>
<organism evidence="2 3">
    <name type="scientific">Amanita thiersii Skay4041</name>
    <dbReference type="NCBI Taxonomy" id="703135"/>
    <lineage>
        <taxon>Eukaryota</taxon>
        <taxon>Fungi</taxon>
        <taxon>Dikarya</taxon>
        <taxon>Basidiomycota</taxon>
        <taxon>Agaricomycotina</taxon>
        <taxon>Agaricomycetes</taxon>
        <taxon>Agaricomycetidae</taxon>
        <taxon>Agaricales</taxon>
        <taxon>Pluteineae</taxon>
        <taxon>Amanitaceae</taxon>
        <taxon>Amanita</taxon>
    </lineage>
</organism>
<sequence length="255" mass="28537">MFTGYEIPDNQPSGPGPDVAPGVKYIIAKSGQTIRAMGIRVRKTIKSSRANTPTIAIVNFPSAGHLVPVLIMRLSFILLTSATLLLHASLGSAIPTQQAGDDIVSFAGRRSFSHTVRARTWPETKDSNPMKKYGQPVYPRSAGYNEPVPVRRSLRRLVPRQQKRPMGFDESVETPNFESKRKKENPLSLPLSPPPPPPPPSLENIPYYNRGKFLDRGIIQRSCWLERMAFEASRLFDVHVVEWARRRVSSNTAPR</sequence>
<proteinExistence type="predicted"/>
<keyword evidence="3" id="KW-1185">Reference proteome</keyword>
<gene>
    <name evidence="2" type="ORF">AMATHDRAFT_8908</name>
</gene>
<evidence type="ECO:0000313" key="3">
    <source>
        <dbReference type="Proteomes" id="UP000242287"/>
    </source>
</evidence>
<evidence type="ECO:0000313" key="2">
    <source>
        <dbReference type="EMBL" id="PFH45613.1"/>
    </source>
</evidence>
<name>A0A2A9NDA2_9AGAR</name>
<evidence type="ECO:0000256" key="1">
    <source>
        <dbReference type="SAM" id="MobiDB-lite"/>
    </source>
</evidence>
<feature type="compositionally biased region" description="Pro residues" evidence="1">
    <location>
        <begin position="191"/>
        <end position="201"/>
    </location>
</feature>
<reference evidence="2 3" key="1">
    <citation type="submission" date="2014-02" db="EMBL/GenBank/DDBJ databases">
        <title>Transposable element dynamics among asymbiotic and ectomycorrhizal Amanita fungi.</title>
        <authorList>
            <consortium name="DOE Joint Genome Institute"/>
            <person name="Hess J."/>
            <person name="Skrede I."/>
            <person name="Wolfe B."/>
            <person name="LaButti K."/>
            <person name="Ohm R.A."/>
            <person name="Grigoriev I.V."/>
            <person name="Pringle A."/>
        </authorList>
    </citation>
    <scope>NUCLEOTIDE SEQUENCE [LARGE SCALE GENOMIC DNA]</scope>
    <source>
        <strain evidence="2 3">SKay4041</strain>
    </source>
</reference>
<accession>A0A2A9NDA2</accession>
<dbReference type="Proteomes" id="UP000242287">
    <property type="component" value="Unassembled WGS sequence"/>
</dbReference>
<protein>
    <submittedName>
        <fullName evidence="2">Uncharacterized protein</fullName>
    </submittedName>
</protein>
<feature type="region of interest" description="Disordered" evidence="1">
    <location>
        <begin position="123"/>
        <end position="204"/>
    </location>
</feature>